<keyword evidence="2" id="KW-1185">Reference proteome</keyword>
<comment type="caution">
    <text evidence="1">The sequence shown here is derived from an EMBL/GenBank/DDBJ whole genome shotgun (WGS) entry which is preliminary data.</text>
</comment>
<reference evidence="1 2" key="1">
    <citation type="submission" date="2021-06" db="EMBL/GenBank/DDBJ databases">
        <authorList>
            <person name="Palmer J.M."/>
        </authorList>
    </citation>
    <scope>NUCLEOTIDE SEQUENCE [LARGE SCALE GENOMIC DNA]</scope>
    <source>
        <strain evidence="1 2">GA_2019</strain>
        <tissue evidence="1">Muscle</tissue>
    </source>
</reference>
<proteinExistence type="predicted"/>
<evidence type="ECO:0000313" key="1">
    <source>
        <dbReference type="EMBL" id="MEQ2169547.1"/>
    </source>
</evidence>
<name>A0ABV0NDT1_9TELE</name>
<dbReference type="EMBL" id="JAHRIO010033214">
    <property type="protein sequence ID" value="MEQ2169547.1"/>
    <property type="molecule type" value="Genomic_DNA"/>
</dbReference>
<dbReference type="Proteomes" id="UP001476798">
    <property type="component" value="Unassembled WGS sequence"/>
</dbReference>
<evidence type="ECO:0000313" key="2">
    <source>
        <dbReference type="Proteomes" id="UP001476798"/>
    </source>
</evidence>
<gene>
    <name evidence="1" type="ORF">GOODEAATRI_026286</name>
</gene>
<organism evidence="1 2">
    <name type="scientific">Goodea atripinnis</name>
    <dbReference type="NCBI Taxonomy" id="208336"/>
    <lineage>
        <taxon>Eukaryota</taxon>
        <taxon>Metazoa</taxon>
        <taxon>Chordata</taxon>
        <taxon>Craniata</taxon>
        <taxon>Vertebrata</taxon>
        <taxon>Euteleostomi</taxon>
        <taxon>Actinopterygii</taxon>
        <taxon>Neopterygii</taxon>
        <taxon>Teleostei</taxon>
        <taxon>Neoteleostei</taxon>
        <taxon>Acanthomorphata</taxon>
        <taxon>Ovalentaria</taxon>
        <taxon>Atherinomorphae</taxon>
        <taxon>Cyprinodontiformes</taxon>
        <taxon>Goodeidae</taxon>
        <taxon>Goodea</taxon>
    </lineage>
</organism>
<accession>A0ABV0NDT1</accession>
<protein>
    <submittedName>
        <fullName evidence="1">Uncharacterized protein</fullName>
    </submittedName>
</protein>
<sequence length="73" mass="8212">MKEFVSQRSYINIIAIWLIRMLKTKKKSGSTTVLTFPMGLCFNDLTDASWTHSVLGCQGEFVPCATLQILQTV</sequence>